<feature type="region of interest" description="Disordered" evidence="1">
    <location>
        <begin position="21"/>
        <end position="128"/>
    </location>
</feature>
<keyword evidence="3" id="KW-1185">Reference proteome</keyword>
<dbReference type="EMBL" id="SJJY01000001">
    <property type="protein sequence ID" value="TCC26608.1"/>
    <property type="molecule type" value="Genomic_DNA"/>
</dbReference>
<name>A0ABY2AC02_9ACTN</name>
<feature type="compositionally biased region" description="Basic and acidic residues" evidence="1">
    <location>
        <begin position="84"/>
        <end position="95"/>
    </location>
</feature>
<feature type="compositionally biased region" description="Basic and acidic residues" evidence="1">
    <location>
        <begin position="48"/>
        <end position="60"/>
    </location>
</feature>
<evidence type="ECO:0000313" key="2">
    <source>
        <dbReference type="EMBL" id="TCC26608.1"/>
    </source>
</evidence>
<feature type="compositionally biased region" description="Polar residues" evidence="1">
    <location>
        <begin position="99"/>
        <end position="123"/>
    </location>
</feature>
<comment type="caution">
    <text evidence="2">The sequence shown here is derived from an EMBL/GenBank/DDBJ whole genome shotgun (WGS) entry which is preliminary data.</text>
</comment>
<reference evidence="2 3" key="1">
    <citation type="submission" date="2019-02" db="EMBL/GenBank/DDBJ databases">
        <title>Kribbella capetownensis sp. nov. and Kribbella speibonae sp. nov., isolated from soil.</title>
        <authorList>
            <person name="Curtis S.M."/>
            <person name="Norton I."/>
            <person name="Everest G.J."/>
            <person name="Meyers P.R."/>
        </authorList>
    </citation>
    <scope>NUCLEOTIDE SEQUENCE [LARGE SCALE GENOMIC DNA]</scope>
    <source>
        <strain evidence="2 3">SK5</strain>
    </source>
</reference>
<feature type="compositionally biased region" description="Basic residues" evidence="1">
    <location>
        <begin position="26"/>
        <end position="43"/>
    </location>
</feature>
<dbReference type="Pfam" id="PF14430">
    <property type="entry name" value="Imm1"/>
    <property type="match status" value="1"/>
</dbReference>
<accession>A0ABY2AC02</accession>
<proteinExistence type="predicted"/>
<gene>
    <name evidence="2" type="ORF">E0H58_00790</name>
</gene>
<feature type="region of interest" description="Disordered" evidence="1">
    <location>
        <begin position="150"/>
        <end position="174"/>
    </location>
</feature>
<protein>
    <submittedName>
        <fullName evidence="2">Uncharacterized protein</fullName>
    </submittedName>
</protein>
<organism evidence="2 3">
    <name type="scientific">Kribbella speibonae</name>
    <dbReference type="NCBI Taxonomy" id="1572660"/>
    <lineage>
        <taxon>Bacteria</taxon>
        <taxon>Bacillati</taxon>
        <taxon>Actinomycetota</taxon>
        <taxon>Actinomycetes</taxon>
        <taxon>Propionibacteriales</taxon>
        <taxon>Kribbellaceae</taxon>
        <taxon>Kribbella</taxon>
    </lineage>
</organism>
<dbReference type="InterPro" id="IPR025680">
    <property type="entry name" value="DddI"/>
</dbReference>
<evidence type="ECO:0000256" key="1">
    <source>
        <dbReference type="SAM" id="MobiDB-lite"/>
    </source>
</evidence>
<dbReference type="Proteomes" id="UP000292385">
    <property type="component" value="Unassembled WGS sequence"/>
</dbReference>
<evidence type="ECO:0000313" key="3">
    <source>
        <dbReference type="Proteomes" id="UP000292385"/>
    </source>
</evidence>
<sequence length="174" mass="19404">MVAVKGCCERLRDQILAACPDSTAGRHPRCSKRNRRTARRHRATGWGELRRPDSQHEPGRRMAPARQAADPRGVGCWSPKTRGIRKDADGNEHPLARGQRSSDGTVVASRSANARKSPTTVPVTTRGWPQDSDVIIEQVRQAVREFVTDEAARPQSFEWRSVTRAPNAAETDFR</sequence>